<dbReference type="GO" id="GO:0005730">
    <property type="term" value="C:nucleolus"/>
    <property type="evidence" value="ECO:0007669"/>
    <property type="project" value="UniProtKB-SubCell"/>
</dbReference>
<feature type="region of interest" description="Disordered" evidence="10">
    <location>
        <begin position="494"/>
        <end position="562"/>
    </location>
</feature>
<feature type="compositionally biased region" description="Gly residues" evidence="10">
    <location>
        <begin position="550"/>
        <end position="562"/>
    </location>
</feature>
<comment type="similarity">
    <text evidence="3">Belongs to the SRP68 family.</text>
</comment>
<keyword evidence="7" id="KW-0539">Nucleus</keyword>
<keyword evidence="4" id="KW-0963">Cytoplasm</keyword>
<sequence>MTHGKGREFKKLPPVKLETLLLLEAERAWVYSRELSQLATLPANKDKAAALRRNATSRFRRAVNWATQMLSHCQGLHATGRLSASDLIQATVYTLVLNGRFLRHRYDFGDALVQLSVARSLLDELAAHASTSRDQALATAFADEIGPEIRHCSHEMGNTKAYDVDSIVLDSAATQKNQLVEGYDKLVQELSKESAGGASAERKKLKPLVWEEEPVPVRNPELVDVLLKVQQAEEKLKEMPSDKSVATGEDDKRKGKVGKGTKSKRGVAAYDAILLALSDAEGVARKLVEAQQLSGSTTVTPTGTRDVQFVHAYIVYQLLARRIQRDLLLTSTILHQSQHTSHRNTSKAGPSKPSGNKEHVDARLFPAVVKLLDTIIQSLTQMRTLTVVDDSPDLATVIDARISFTKARSLLPSSADAISASEPAFYVLDPESLAALEEELATESLQCKKDWFNYNGGDATGTVDRKTHKKPLFFDIALNYVELDMERLQERAGKKAIPAQKLVAPQPQRGPSSTVPRQVEQEKTKNPTSRAKVEEIIRPMTPEPSAAAKGLGGLLGGWWGRK</sequence>
<gene>
    <name evidence="11" type="ORF">PHLCEN_2v5777</name>
</gene>
<evidence type="ECO:0000256" key="9">
    <source>
        <dbReference type="ARBA" id="ARBA00029498"/>
    </source>
</evidence>
<dbReference type="InterPro" id="IPR038253">
    <property type="entry name" value="SRP68_N_sf"/>
</dbReference>
<dbReference type="PANTHER" id="PTHR12860:SF0">
    <property type="entry name" value="SIGNAL RECOGNITION PARTICLE SUBUNIT SRP68"/>
    <property type="match status" value="1"/>
</dbReference>
<evidence type="ECO:0000313" key="11">
    <source>
        <dbReference type="EMBL" id="PSR83273.1"/>
    </source>
</evidence>
<dbReference type="InterPro" id="IPR026258">
    <property type="entry name" value="SRP68"/>
</dbReference>
<keyword evidence="12" id="KW-1185">Reference proteome</keyword>
<keyword evidence="8" id="KW-0687">Ribonucleoprotein</keyword>
<dbReference type="GO" id="GO:0008312">
    <property type="term" value="F:7S RNA binding"/>
    <property type="evidence" value="ECO:0007669"/>
    <property type="project" value="InterPro"/>
</dbReference>
<protein>
    <recommendedName>
        <fullName evidence="9">Signal recognition particle subunit SRP68</fullName>
    </recommendedName>
</protein>
<dbReference type="Gene3D" id="1.10.3450.40">
    <property type="entry name" value="Signal recognition particle, SRP68 subunit, RNA-binding domain"/>
    <property type="match status" value="1"/>
</dbReference>
<accession>A0A2R6P1C7</accession>
<evidence type="ECO:0000256" key="2">
    <source>
        <dbReference type="ARBA" id="ARBA00004604"/>
    </source>
</evidence>
<evidence type="ECO:0000256" key="4">
    <source>
        <dbReference type="ARBA" id="ARBA00022490"/>
    </source>
</evidence>
<dbReference type="GO" id="GO:0006614">
    <property type="term" value="P:SRP-dependent cotranslational protein targeting to membrane"/>
    <property type="evidence" value="ECO:0007669"/>
    <property type="project" value="InterPro"/>
</dbReference>
<dbReference type="Pfam" id="PF16969">
    <property type="entry name" value="SRP68"/>
    <property type="match status" value="1"/>
</dbReference>
<feature type="region of interest" description="Disordered" evidence="10">
    <location>
        <begin position="237"/>
        <end position="261"/>
    </location>
</feature>
<evidence type="ECO:0000256" key="7">
    <source>
        <dbReference type="ARBA" id="ARBA00023242"/>
    </source>
</evidence>
<proteinExistence type="inferred from homology"/>
<evidence type="ECO:0000256" key="5">
    <source>
        <dbReference type="ARBA" id="ARBA00022884"/>
    </source>
</evidence>
<dbReference type="GO" id="GO:0030942">
    <property type="term" value="F:endoplasmic reticulum signal peptide binding"/>
    <property type="evidence" value="ECO:0007669"/>
    <property type="project" value="InterPro"/>
</dbReference>
<dbReference type="Proteomes" id="UP000186601">
    <property type="component" value="Unassembled WGS sequence"/>
</dbReference>
<evidence type="ECO:0000256" key="6">
    <source>
        <dbReference type="ARBA" id="ARBA00023135"/>
    </source>
</evidence>
<feature type="region of interest" description="Disordered" evidence="10">
    <location>
        <begin position="336"/>
        <end position="359"/>
    </location>
</feature>
<keyword evidence="6" id="KW-0733">Signal recognition particle</keyword>
<evidence type="ECO:0000256" key="1">
    <source>
        <dbReference type="ARBA" id="ARBA00004496"/>
    </source>
</evidence>
<comment type="subcellular location">
    <subcellularLocation>
        <location evidence="1">Cytoplasm</location>
    </subcellularLocation>
    <subcellularLocation>
        <location evidence="2">Nucleus</location>
        <location evidence="2">Nucleolus</location>
    </subcellularLocation>
</comment>
<organism evidence="11 12">
    <name type="scientific">Hermanssonia centrifuga</name>
    <dbReference type="NCBI Taxonomy" id="98765"/>
    <lineage>
        <taxon>Eukaryota</taxon>
        <taxon>Fungi</taxon>
        <taxon>Dikarya</taxon>
        <taxon>Basidiomycota</taxon>
        <taxon>Agaricomycotina</taxon>
        <taxon>Agaricomycetes</taxon>
        <taxon>Polyporales</taxon>
        <taxon>Meruliaceae</taxon>
        <taxon>Hermanssonia</taxon>
    </lineage>
</organism>
<evidence type="ECO:0000256" key="3">
    <source>
        <dbReference type="ARBA" id="ARBA00009352"/>
    </source>
</evidence>
<feature type="compositionally biased region" description="Basic and acidic residues" evidence="10">
    <location>
        <begin position="519"/>
        <end position="537"/>
    </location>
</feature>
<dbReference type="GO" id="GO:0005047">
    <property type="term" value="F:signal recognition particle binding"/>
    <property type="evidence" value="ECO:0007669"/>
    <property type="project" value="InterPro"/>
</dbReference>
<evidence type="ECO:0000256" key="8">
    <source>
        <dbReference type="ARBA" id="ARBA00023274"/>
    </source>
</evidence>
<dbReference type="OrthoDB" id="10255118at2759"/>
<evidence type="ECO:0000313" key="12">
    <source>
        <dbReference type="Proteomes" id="UP000186601"/>
    </source>
</evidence>
<keyword evidence="5" id="KW-0694">RNA-binding</keyword>
<reference evidence="11 12" key="1">
    <citation type="submission" date="2018-02" db="EMBL/GenBank/DDBJ databases">
        <title>Genome sequence of the basidiomycete white-rot fungus Phlebia centrifuga.</title>
        <authorList>
            <person name="Granchi Z."/>
            <person name="Peng M."/>
            <person name="de Vries R.P."/>
            <person name="Hilden K."/>
            <person name="Makela M.R."/>
            <person name="Grigoriev I."/>
            <person name="Riley R."/>
        </authorList>
    </citation>
    <scope>NUCLEOTIDE SEQUENCE [LARGE SCALE GENOMIC DNA]</scope>
    <source>
        <strain evidence="11 12">FBCC195</strain>
    </source>
</reference>
<dbReference type="EMBL" id="MLYV02000563">
    <property type="protein sequence ID" value="PSR83273.1"/>
    <property type="molecule type" value="Genomic_DNA"/>
</dbReference>
<evidence type="ECO:0000256" key="10">
    <source>
        <dbReference type="SAM" id="MobiDB-lite"/>
    </source>
</evidence>
<dbReference type="PANTHER" id="PTHR12860">
    <property type="entry name" value="SIGNAL RECOGNITION PARTICLE 68 KDA PROTEIN"/>
    <property type="match status" value="1"/>
</dbReference>
<comment type="caution">
    <text evidence="11">The sequence shown here is derived from an EMBL/GenBank/DDBJ whole genome shotgun (WGS) entry which is preliminary data.</text>
</comment>
<dbReference type="GO" id="GO:0005786">
    <property type="term" value="C:signal recognition particle, endoplasmic reticulum targeting"/>
    <property type="evidence" value="ECO:0007669"/>
    <property type="project" value="UniProtKB-KW"/>
</dbReference>
<name>A0A2R6P1C7_9APHY</name>
<dbReference type="STRING" id="98765.A0A2R6P1C7"/>
<dbReference type="AlphaFoldDB" id="A0A2R6P1C7"/>